<dbReference type="Proteomes" id="UP001164250">
    <property type="component" value="Chromosome 11"/>
</dbReference>
<reference evidence="2" key="1">
    <citation type="journal article" date="2023" name="G3 (Bethesda)">
        <title>Genome assembly and association tests identify interacting loci associated with vigor, precocity, and sex in interspecific pistachio rootstocks.</title>
        <authorList>
            <person name="Palmer W."/>
            <person name="Jacygrad E."/>
            <person name="Sagayaradj S."/>
            <person name="Cavanaugh K."/>
            <person name="Han R."/>
            <person name="Bertier L."/>
            <person name="Beede B."/>
            <person name="Kafkas S."/>
            <person name="Golino D."/>
            <person name="Preece J."/>
            <person name="Michelmore R."/>
        </authorList>
    </citation>
    <scope>NUCLEOTIDE SEQUENCE [LARGE SCALE GENOMIC DNA]</scope>
</reference>
<dbReference type="EMBL" id="CM047907">
    <property type="protein sequence ID" value="KAJ0084222.1"/>
    <property type="molecule type" value="Genomic_DNA"/>
</dbReference>
<protein>
    <submittedName>
        <fullName evidence="1">Uncharacterized protein</fullName>
    </submittedName>
</protein>
<comment type="caution">
    <text evidence="1">The sequence shown here is derived from an EMBL/GenBank/DDBJ whole genome shotgun (WGS) entry which is preliminary data.</text>
</comment>
<accession>A0ACC1ABQ8</accession>
<name>A0ACC1ABQ8_9ROSI</name>
<gene>
    <name evidence="1" type="ORF">Patl1_30555</name>
</gene>
<sequence>MSTPSKSKTRQATPSSSSAIQNGGGRLFTDSDEVRLLKTLEKLTKSTPPSPQITVDPETFNRISSALNSKFTQSQITYKLRTLRTKYHKQARTKSLIKTPHDQKLFKIARKIWGKQIKRKSKRRERNDEREQERGEVVNLEDYPALVGEFSKYLPLSLVWREALRSLGSGKLREMDEKWKSIGIEEAKIVIKKAELVKEQTGLIMEVLGDSANGN</sequence>
<proteinExistence type="predicted"/>
<evidence type="ECO:0000313" key="2">
    <source>
        <dbReference type="Proteomes" id="UP001164250"/>
    </source>
</evidence>
<evidence type="ECO:0000313" key="1">
    <source>
        <dbReference type="EMBL" id="KAJ0084222.1"/>
    </source>
</evidence>
<organism evidence="1 2">
    <name type="scientific">Pistacia atlantica</name>
    <dbReference type="NCBI Taxonomy" id="434234"/>
    <lineage>
        <taxon>Eukaryota</taxon>
        <taxon>Viridiplantae</taxon>
        <taxon>Streptophyta</taxon>
        <taxon>Embryophyta</taxon>
        <taxon>Tracheophyta</taxon>
        <taxon>Spermatophyta</taxon>
        <taxon>Magnoliopsida</taxon>
        <taxon>eudicotyledons</taxon>
        <taxon>Gunneridae</taxon>
        <taxon>Pentapetalae</taxon>
        <taxon>rosids</taxon>
        <taxon>malvids</taxon>
        <taxon>Sapindales</taxon>
        <taxon>Anacardiaceae</taxon>
        <taxon>Pistacia</taxon>
    </lineage>
</organism>
<keyword evidence="2" id="KW-1185">Reference proteome</keyword>